<dbReference type="Pfam" id="PF00990">
    <property type="entry name" value="GGDEF"/>
    <property type="match status" value="1"/>
</dbReference>
<dbReference type="EMBL" id="JACHNY010000001">
    <property type="protein sequence ID" value="MBB4616114.1"/>
    <property type="molecule type" value="Genomic_DNA"/>
</dbReference>
<sequence length="372" mass="39890">MSPPERPGREPDRGLDRRLERMFDWFTGLPRHEAAELRADIMEAVMLKMAALLLSSVGIFLMSGIAYHLTHARWALGWGMLNGALFVARLVTVARAGRTTPLRVARRISALSILAFVGFGFGCARCFASGDTTLQVMAVISVMATATGMATRWAGLPRLAVPAILAYSLPFAVTMARSAIPHAELLAVQFLIVTAGSITLALQTRRSLISNLRARRLAQRMAATDPLTGIGNRAAFEAATTAMRHGAPFALVSVDLDRFKAVNDTFGHLIGDKVLCEVARRLIVAAGGHLVFRMGGDEFIILITDGQDPATVADAVRREVRRPMPGLAPQPLMLTASVGTGAGVAGPDCLDIILHRADEELYSTKRAGTVVA</sequence>
<dbReference type="GO" id="GO:1902201">
    <property type="term" value="P:negative regulation of bacterial-type flagellum-dependent cell motility"/>
    <property type="evidence" value="ECO:0007669"/>
    <property type="project" value="TreeGrafter"/>
</dbReference>
<dbReference type="InterPro" id="IPR050469">
    <property type="entry name" value="Diguanylate_Cyclase"/>
</dbReference>
<evidence type="ECO:0000256" key="3">
    <source>
        <dbReference type="SAM" id="Phobius"/>
    </source>
</evidence>
<comment type="catalytic activity">
    <reaction evidence="2">
        <text>2 GTP = 3',3'-c-di-GMP + 2 diphosphate</text>
        <dbReference type="Rhea" id="RHEA:24898"/>
        <dbReference type="ChEBI" id="CHEBI:33019"/>
        <dbReference type="ChEBI" id="CHEBI:37565"/>
        <dbReference type="ChEBI" id="CHEBI:58805"/>
        <dbReference type="EC" id="2.7.7.65"/>
    </reaction>
</comment>
<dbReference type="CDD" id="cd01949">
    <property type="entry name" value="GGDEF"/>
    <property type="match status" value="1"/>
</dbReference>
<feature type="transmembrane region" description="Helical" evidence="3">
    <location>
        <begin position="159"/>
        <end position="180"/>
    </location>
</feature>
<dbReference type="Proteomes" id="UP000574769">
    <property type="component" value="Unassembled WGS sequence"/>
</dbReference>
<dbReference type="GO" id="GO:0043709">
    <property type="term" value="P:cell adhesion involved in single-species biofilm formation"/>
    <property type="evidence" value="ECO:0007669"/>
    <property type="project" value="TreeGrafter"/>
</dbReference>
<feature type="transmembrane region" description="Helical" evidence="3">
    <location>
        <begin position="75"/>
        <end position="96"/>
    </location>
</feature>
<gene>
    <name evidence="5" type="ORF">GGQ96_000220</name>
</gene>
<dbReference type="RefSeq" id="WP_184110726.1">
    <property type="nucleotide sequence ID" value="NZ_JACHNY010000001.1"/>
</dbReference>
<dbReference type="PANTHER" id="PTHR45138">
    <property type="entry name" value="REGULATORY COMPONENTS OF SENSORY TRANSDUCTION SYSTEM"/>
    <property type="match status" value="1"/>
</dbReference>
<dbReference type="Gene3D" id="3.30.70.270">
    <property type="match status" value="1"/>
</dbReference>
<dbReference type="InterPro" id="IPR043128">
    <property type="entry name" value="Rev_trsase/Diguanyl_cyclase"/>
</dbReference>
<evidence type="ECO:0000259" key="4">
    <source>
        <dbReference type="PROSITE" id="PS50887"/>
    </source>
</evidence>
<dbReference type="NCBIfam" id="TIGR00254">
    <property type="entry name" value="GGDEF"/>
    <property type="match status" value="1"/>
</dbReference>
<organism evidence="5 6">
    <name type="scientific">Sphingomonas abaci</name>
    <dbReference type="NCBI Taxonomy" id="237611"/>
    <lineage>
        <taxon>Bacteria</taxon>
        <taxon>Pseudomonadati</taxon>
        <taxon>Pseudomonadota</taxon>
        <taxon>Alphaproteobacteria</taxon>
        <taxon>Sphingomonadales</taxon>
        <taxon>Sphingomonadaceae</taxon>
        <taxon>Sphingomonas</taxon>
    </lineage>
</organism>
<evidence type="ECO:0000313" key="6">
    <source>
        <dbReference type="Proteomes" id="UP000574769"/>
    </source>
</evidence>
<dbReference type="SUPFAM" id="SSF55073">
    <property type="entry name" value="Nucleotide cyclase"/>
    <property type="match status" value="1"/>
</dbReference>
<evidence type="ECO:0000256" key="1">
    <source>
        <dbReference type="ARBA" id="ARBA00012528"/>
    </source>
</evidence>
<keyword evidence="3" id="KW-0472">Membrane</keyword>
<dbReference type="EC" id="2.7.7.65" evidence="1"/>
<evidence type="ECO:0000256" key="2">
    <source>
        <dbReference type="ARBA" id="ARBA00034247"/>
    </source>
</evidence>
<evidence type="ECO:0000313" key="5">
    <source>
        <dbReference type="EMBL" id="MBB4616114.1"/>
    </source>
</evidence>
<dbReference type="GO" id="GO:0052621">
    <property type="term" value="F:diguanylate cyclase activity"/>
    <property type="evidence" value="ECO:0007669"/>
    <property type="project" value="UniProtKB-EC"/>
</dbReference>
<keyword evidence="3" id="KW-1133">Transmembrane helix</keyword>
<protein>
    <recommendedName>
        <fullName evidence="1">diguanylate cyclase</fullName>
        <ecNumber evidence="1">2.7.7.65</ecNumber>
    </recommendedName>
</protein>
<dbReference type="AlphaFoldDB" id="A0A7W7EWI5"/>
<feature type="transmembrane region" description="Helical" evidence="3">
    <location>
        <begin position="50"/>
        <end position="69"/>
    </location>
</feature>
<dbReference type="PANTHER" id="PTHR45138:SF9">
    <property type="entry name" value="DIGUANYLATE CYCLASE DGCM-RELATED"/>
    <property type="match status" value="1"/>
</dbReference>
<dbReference type="InterPro" id="IPR000160">
    <property type="entry name" value="GGDEF_dom"/>
</dbReference>
<dbReference type="SMART" id="SM00267">
    <property type="entry name" value="GGDEF"/>
    <property type="match status" value="1"/>
</dbReference>
<feature type="domain" description="GGDEF" evidence="4">
    <location>
        <begin position="247"/>
        <end position="372"/>
    </location>
</feature>
<feature type="transmembrane region" description="Helical" evidence="3">
    <location>
        <begin position="186"/>
        <end position="203"/>
    </location>
</feature>
<feature type="transmembrane region" description="Helical" evidence="3">
    <location>
        <begin position="134"/>
        <end position="152"/>
    </location>
</feature>
<name>A0A7W7EWI5_9SPHN</name>
<keyword evidence="6" id="KW-1185">Reference proteome</keyword>
<dbReference type="GO" id="GO:0005886">
    <property type="term" value="C:plasma membrane"/>
    <property type="evidence" value="ECO:0007669"/>
    <property type="project" value="TreeGrafter"/>
</dbReference>
<reference evidence="5 6" key="1">
    <citation type="submission" date="2020-08" db="EMBL/GenBank/DDBJ databases">
        <title>Genomic Encyclopedia of Type Strains, Phase IV (KMG-IV): sequencing the most valuable type-strain genomes for metagenomic binning, comparative biology and taxonomic classification.</title>
        <authorList>
            <person name="Goeker M."/>
        </authorList>
    </citation>
    <scope>NUCLEOTIDE SEQUENCE [LARGE SCALE GENOMIC DNA]</scope>
    <source>
        <strain evidence="5 6">DSM 15867</strain>
    </source>
</reference>
<dbReference type="InterPro" id="IPR029787">
    <property type="entry name" value="Nucleotide_cyclase"/>
</dbReference>
<accession>A0A7W7EWI5</accession>
<proteinExistence type="predicted"/>
<feature type="transmembrane region" description="Helical" evidence="3">
    <location>
        <begin position="108"/>
        <end position="128"/>
    </location>
</feature>
<keyword evidence="3" id="KW-0812">Transmembrane</keyword>
<dbReference type="PROSITE" id="PS50887">
    <property type="entry name" value="GGDEF"/>
    <property type="match status" value="1"/>
</dbReference>
<comment type="caution">
    <text evidence="5">The sequence shown here is derived from an EMBL/GenBank/DDBJ whole genome shotgun (WGS) entry which is preliminary data.</text>
</comment>